<name>T1L4F8_TETUR</name>
<keyword evidence="8" id="KW-1185">Reference proteome</keyword>
<keyword evidence="2" id="KW-0808">Transferase</keyword>
<keyword evidence="3" id="KW-0547">Nucleotide-binding</keyword>
<evidence type="ECO:0000256" key="3">
    <source>
        <dbReference type="ARBA" id="ARBA00022741"/>
    </source>
</evidence>
<evidence type="ECO:0000256" key="5">
    <source>
        <dbReference type="ARBA" id="ARBA00022840"/>
    </source>
</evidence>
<sequence>MLKSILISLLRGLKHNNIVTLHDIIHTDKTLTLVFEYLEQDLRQYMDHCANLLSQNNVKIFPFQMVRGPSYIHRKQILH</sequence>
<accession>T1L4F8</accession>
<dbReference type="GO" id="GO:0005634">
    <property type="term" value="C:nucleus"/>
    <property type="evidence" value="ECO:0007669"/>
    <property type="project" value="TreeGrafter"/>
</dbReference>
<dbReference type="SUPFAM" id="SSF56112">
    <property type="entry name" value="Protein kinase-like (PK-like)"/>
    <property type="match status" value="1"/>
</dbReference>
<proteinExistence type="predicted"/>
<evidence type="ECO:0000313" key="8">
    <source>
        <dbReference type="Proteomes" id="UP000015104"/>
    </source>
</evidence>
<dbReference type="AlphaFoldDB" id="T1L4F8"/>
<dbReference type="Pfam" id="PF00069">
    <property type="entry name" value="Pkinase"/>
    <property type="match status" value="1"/>
</dbReference>
<evidence type="ECO:0000313" key="7">
    <source>
        <dbReference type="EnsemblMetazoa" id="tetur38g00640.1"/>
    </source>
</evidence>
<evidence type="ECO:0000256" key="4">
    <source>
        <dbReference type="ARBA" id="ARBA00022777"/>
    </source>
</evidence>
<dbReference type="GO" id="GO:0004693">
    <property type="term" value="F:cyclin-dependent protein serine/threonine kinase activity"/>
    <property type="evidence" value="ECO:0007669"/>
    <property type="project" value="TreeGrafter"/>
</dbReference>
<dbReference type="Gene3D" id="1.10.510.10">
    <property type="entry name" value="Transferase(Phosphotransferase) domain 1"/>
    <property type="match status" value="1"/>
</dbReference>
<protein>
    <recommendedName>
        <fullName evidence="6">Protein kinase domain-containing protein</fullName>
    </recommendedName>
</protein>
<keyword evidence="1" id="KW-0723">Serine/threonine-protein kinase</keyword>
<dbReference type="GO" id="GO:0005737">
    <property type="term" value="C:cytoplasm"/>
    <property type="evidence" value="ECO:0007669"/>
    <property type="project" value="TreeGrafter"/>
</dbReference>
<evidence type="ECO:0000259" key="6">
    <source>
        <dbReference type="PROSITE" id="PS50011"/>
    </source>
</evidence>
<dbReference type="GO" id="GO:0005524">
    <property type="term" value="F:ATP binding"/>
    <property type="evidence" value="ECO:0007669"/>
    <property type="project" value="UniProtKB-KW"/>
</dbReference>
<dbReference type="EMBL" id="CAEY01001083">
    <property type="status" value="NOT_ANNOTATED_CDS"/>
    <property type="molecule type" value="Genomic_DNA"/>
</dbReference>
<evidence type="ECO:0000256" key="2">
    <source>
        <dbReference type="ARBA" id="ARBA00022679"/>
    </source>
</evidence>
<dbReference type="STRING" id="32264.T1L4F8"/>
<dbReference type="EnsemblMetazoa" id="tetur38g00640.1">
    <property type="protein sequence ID" value="tetur38g00640.1"/>
    <property type="gene ID" value="tetur38g00640"/>
</dbReference>
<dbReference type="InterPro" id="IPR050108">
    <property type="entry name" value="CDK"/>
</dbReference>
<keyword evidence="5" id="KW-0067">ATP-binding</keyword>
<dbReference type="InterPro" id="IPR011009">
    <property type="entry name" value="Kinase-like_dom_sf"/>
</dbReference>
<reference evidence="8" key="1">
    <citation type="submission" date="2011-08" db="EMBL/GenBank/DDBJ databases">
        <authorList>
            <person name="Rombauts S."/>
        </authorList>
    </citation>
    <scope>NUCLEOTIDE SEQUENCE</scope>
    <source>
        <strain evidence="8">London</strain>
    </source>
</reference>
<organism evidence="7 8">
    <name type="scientific">Tetranychus urticae</name>
    <name type="common">Two-spotted spider mite</name>
    <dbReference type="NCBI Taxonomy" id="32264"/>
    <lineage>
        <taxon>Eukaryota</taxon>
        <taxon>Metazoa</taxon>
        <taxon>Ecdysozoa</taxon>
        <taxon>Arthropoda</taxon>
        <taxon>Chelicerata</taxon>
        <taxon>Arachnida</taxon>
        <taxon>Acari</taxon>
        <taxon>Acariformes</taxon>
        <taxon>Trombidiformes</taxon>
        <taxon>Prostigmata</taxon>
        <taxon>Eleutherengona</taxon>
        <taxon>Raphignathae</taxon>
        <taxon>Tetranychoidea</taxon>
        <taxon>Tetranychidae</taxon>
        <taxon>Tetranychus</taxon>
    </lineage>
</organism>
<feature type="domain" description="Protein kinase" evidence="6">
    <location>
        <begin position="1"/>
        <end position="79"/>
    </location>
</feature>
<dbReference type="InterPro" id="IPR000719">
    <property type="entry name" value="Prot_kinase_dom"/>
</dbReference>
<keyword evidence="4" id="KW-0418">Kinase</keyword>
<dbReference type="PANTHER" id="PTHR24056:SF52">
    <property type="entry name" value="CYCLIN-DEPENDENT KINASE 18"/>
    <property type="match status" value="1"/>
</dbReference>
<dbReference type="eggNOG" id="KOG0594">
    <property type="taxonomic scope" value="Eukaryota"/>
</dbReference>
<dbReference type="Proteomes" id="UP000015104">
    <property type="component" value="Unassembled WGS sequence"/>
</dbReference>
<reference evidence="7" key="2">
    <citation type="submission" date="2015-06" db="UniProtKB">
        <authorList>
            <consortium name="EnsemblMetazoa"/>
        </authorList>
    </citation>
    <scope>IDENTIFICATION</scope>
</reference>
<dbReference type="PROSITE" id="PS50011">
    <property type="entry name" value="PROTEIN_KINASE_DOM"/>
    <property type="match status" value="1"/>
</dbReference>
<evidence type="ECO:0000256" key="1">
    <source>
        <dbReference type="ARBA" id="ARBA00022527"/>
    </source>
</evidence>
<dbReference type="PANTHER" id="PTHR24056">
    <property type="entry name" value="CELL DIVISION PROTEIN KINASE"/>
    <property type="match status" value="1"/>
</dbReference>
<dbReference type="HOGENOM" id="CLU_2609153_0_0_1"/>